<dbReference type="EMBL" id="FCOK02000109">
    <property type="protein sequence ID" value="SAL71086.1"/>
    <property type="molecule type" value="Genomic_DNA"/>
</dbReference>
<dbReference type="GO" id="GO:0016787">
    <property type="term" value="F:hydrolase activity"/>
    <property type="evidence" value="ECO:0007669"/>
    <property type="project" value="UniProtKB-KW"/>
</dbReference>
<dbReference type="InterPro" id="IPR029058">
    <property type="entry name" value="AB_hydrolase_fold"/>
</dbReference>
<protein>
    <submittedName>
        <fullName evidence="2">Alpha/beta hydrolase family protein</fullName>
    </submittedName>
</protein>
<evidence type="ECO:0000259" key="1">
    <source>
        <dbReference type="Pfam" id="PF12697"/>
    </source>
</evidence>
<dbReference type="Pfam" id="PF12697">
    <property type="entry name" value="Abhydrolase_6"/>
    <property type="match status" value="1"/>
</dbReference>
<organism evidence="2 3">
    <name type="scientific">Caballeronia udeis</name>
    <dbReference type="NCBI Taxonomy" id="1232866"/>
    <lineage>
        <taxon>Bacteria</taxon>
        <taxon>Pseudomonadati</taxon>
        <taxon>Pseudomonadota</taxon>
        <taxon>Betaproteobacteria</taxon>
        <taxon>Burkholderiales</taxon>
        <taxon>Burkholderiaceae</taxon>
        <taxon>Caballeronia</taxon>
    </lineage>
</organism>
<proteinExistence type="predicted"/>
<dbReference type="SUPFAM" id="SSF53474">
    <property type="entry name" value="alpha/beta-Hydrolases"/>
    <property type="match status" value="1"/>
</dbReference>
<dbReference type="PANTHER" id="PTHR46438:SF11">
    <property type="entry name" value="LIPASE-RELATED"/>
    <property type="match status" value="1"/>
</dbReference>
<accession>A0A158JQG9</accession>
<dbReference type="Proteomes" id="UP000054683">
    <property type="component" value="Unassembled WGS sequence"/>
</dbReference>
<dbReference type="Gene3D" id="3.40.50.1820">
    <property type="entry name" value="alpha/beta hydrolase"/>
    <property type="match status" value="1"/>
</dbReference>
<dbReference type="InterPro" id="IPR000073">
    <property type="entry name" value="AB_hydrolase_1"/>
</dbReference>
<dbReference type="OrthoDB" id="7055710at2"/>
<dbReference type="PANTHER" id="PTHR46438">
    <property type="entry name" value="ALPHA/BETA-HYDROLASES SUPERFAMILY PROTEIN"/>
    <property type="match status" value="1"/>
</dbReference>
<sequence>MTQVLATFHLSHGPKNRPTLVFLPGALVPPNAIAPVTRIVNLRAIGVGWLEGAGPHDLHSVAARVAVLLRELGPTVLIGHSVGTPIAALAAAIDLRSAKSNVVGLVLSNSGANTKGHGDVESVIERVLRTWGPPLWKAMTERSLGSVCPAELVDSFMTYPRRITAEATAESLRSLQQTDLTSMLGELSSLPTSVVHGIRDPARTLYHAQSLNNGIPGSRLVVLETGHTSCVEAPDEFAKVIHAVVEQGLRAGTGSTG</sequence>
<dbReference type="AlphaFoldDB" id="A0A158JQG9"/>
<evidence type="ECO:0000313" key="3">
    <source>
        <dbReference type="Proteomes" id="UP000054683"/>
    </source>
</evidence>
<name>A0A158JQG9_9BURK</name>
<reference evidence="2 3" key="1">
    <citation type="submission" date="2016-01" db="EMBL/GenBank/DDBJ databases">
        <authorList>
            <person name="Oliw E.H."/>
        </authorList>
    </citation>
    <scope>NUCLEOTIDE SEQUENCE [LARGE SCALE GENOMIC DNA]</scope>
    <source>
        <strain evidence="2">LMG 27134</strain>
    </source>
</reference>
<dbReference type="RefSeq" id="WP_062092595.1">
    <property type="nucleotide sequence ID" value="NZ_FCOK02000109.1"/>
</dbReference>
<feature type="domain" description="AB hydrolase-1" evidence="1">
    <location>
        <begin position="21"/>
        <end position="239"/>
    </location>
</feature>
<gene>
    <name evidence="2" type="ORF">AWB69_08547</name>
</gene>
<keyword evidence="2" id="KW-0378">Hydrolase</keyword>
<evidence type="ECO:0000313" key="2">
    <source>
        <dbReference type="EMBL" id="SAL71086.1"/>
    </source>
</evidence>